<accession>A0A4S4G856</accession>
<feature type="transmembrane region" description="Helical" evidence="1">
    <location>
        <begin position="350"/>
        <end position="372"/>
    </location>
</feature>
<keyword evidence="1" id="KW-0812">Transmembrane</keyword>
<gene>
    <name evidence="4" type="ORF">E5986_01235</name>
</gene>
<keyword evidence="1" id="KW-0472">Membrane</keyword>
<dbReference type="Pfam" id="PF19124">
    <property type="entry name" value="DUF5808"/>
    <property type="match status" value="1"/>
</dbReference>
<evidence type="ECO:0000256" key="1">
    <source>
        <dbReference type="SAM" id="Phobius"/>
    </source>
</evidence>
<dbReference type="InterPro" id="IPR012867">
    <property type="entry name" value="DUF1648"/>
</dbReference>
<dbReference type="PANTHER" id="PTHR37810:SF9">
    <property type="entry name" value="MEMBRANE PROTEIN"/>
    <property type="match status" value="1"/>
</dbReference>
<dbReference type="GO" id="GO:0009636">
    <property type="term" value="P:response to toxic substance"/>
    <property type="evidence" value="ECO:0007669"/>
    <property type="project" value="TreeGrafter"/>
</dbReference>
<reference evidence="4 5" key="1">
    <citation type="submission" date="2019-04" db="EMBL/GenBank/DDBJ databases">
        <title>Microbes associate with the intestines of laboratory mice.</title>
        <authorList>
            <person name="Navarre W."/>
            <person name="Wong E."/>
            <person name="Huang K.C."/>
            <person name="Tropini C."/>
            <person name="Ng K."/>
            <person name="Yu B."/>
        </authorList>
    </citation>
    <scope>NUCLEOTIDE SEQUENCE [LARGE SCALE GENOMIC DNA]</scope>
    <source>
        <strain evidence="4 5">NM80_B27</strain>
    </source>
</reference>
<dbReference type="AlphaFoldDB" id="A0A4S4G856"/>
<dbReference type="PANTHER" id="PTHR37810">
    <property type="entry name" value="IMMUNITY PROTEIN SDPI"/>
    <property type="match status" value="1"/>
</dbReference>
<name>A0A4S4G856_9ACTN</name>
<feature type="transmembrane region" description="Helical" evidence="1">
    <location>
        <begin position="64"/>
        <end position="81"/>
    </location>
</feature>
<evidence type="ECO:0000259" key="2">
    <source>
        <dbReference type="Pfam" id="PF07853"/>
    </source>
</evidence>
<feature type="transmembrane region" description="Helical" evidence="1">
    <location>
        <begin position="6"/>
        <end position="28"/>
    </location>
</feature>
<feature type="transmembrane region" description="Helical" evidence="1">
    <location>
        <begin position="87"/>
        <end position="107"/>
    </location>
</feature>
<proteinExistence type="predicted"/>
<feature type="transmembrane region" description="Helical" evidence="1">
    <location>
        <begin position="192"/>
        <end position="210"/>
    </location>
</feature>
<keyword evidence="1" id="KW-1133">Transmembrane helix</keyword>
<protein>
    <submittedName>
        <fullName evidence="4">DUF1648 domain-containing protein</fullName>
    </submittedName>
</protein>
<dbReference type="Pfam" id="PF07853">
    <property type="entry name" value="DUF1648"/>
    <property type="match status" value="1"/>
</dbReference>
<dbReference type="EMBL" id="SSTJ01000001">
    <property type="protein sequence ID" value="THG38942.1"/>
    <property type="molecule type" value="Genomic_DNA"/>
</dbReference>
<organism evidence="4 5">
    <name type="scientific">Adlercreutzia caecimuris</name>
    <dbReference type="NCBI Taxonomy" id="671266"/>
    <lineage>
        <taxon>Bacteria</taxon>
        <taxon>Bacillati</taxon>
        <taxon>Actinomycetota</taxon>
        <taxon>Coriobacteriia</taxon>
        <taxon>Eggerthellales</taxon>
        <taxon>Eggerthellaceae</taxon>
        <taxon>Adlercreutzia</taxon>
    </lineage>
</organism>
<feature type="domain" description="DUF1648" evidence="2">
    <location>
        <begin position="153"/>
        <end position="199"/>
    </location>
</feature>
<dbReference type="RefSeq" id="WP_136432611.1">
    <property type="nucleotide sequence ID" value="NZ_SSTJ01000001.1"/>
</dbReference>
<evidence type="ECO:0000259" key="3">
    <source>
        <dbReference type="Pfam" id="PF19124"/>
    </source>
</evidence>
<feature type="transmembrane region" description="Helical" evidence="1">
    <location>
        <begin position="242"/>
        <end position="266"/>
    </location>
</feature>
<sequence>MISIEPTMMLLLGVIVIALPLTGALFAFTPYLMPKRECFAVTVPDAAQADPYLRRLKRAFTAKVLGLTAALTLLSALSLAFASPQAFLAVLCPALLVLMVAGYALMLRSRAKVRTYKRERGWKAAGEQMTALVADESFPKPLSLWWCLLYVPVILLTLAIGFAGYGAMPERIPMQVSLDGAVTRWADKSPGVVAFPVIFAMFMAACFTLGQWSILRSKKGSDPTCPAASTWAYGMFAHAQSILILGMGLLASLIGPLMQLAFVGVLTLAQTLVPLVAIVAIILVATLAVSVVYGQNGSRLIARMEASDVMARDDDRFWKLGIFYVNRGDASLFLPERFGIGWTINWGRPAAWALTACFVLVTAAFVAATLLLT</sequence>
<dbReference type="InterPro" id="IPR043831">
    <property type="entry name" value="DUF5808"/>
</dbReference>
<feature type="transmembrane region" description="Helical" evidence="1">
    <location>
        <begin position="272"/>
        <end position="294"/>
    </location>
</feature>
<evidence type="ECO:0000313" key="5">
    <source>
        <dbReference type="Proteomes" id="UP000308978"/>
    </source>
</evidence>
<feature type="domain" description="DUF5808" evidence="3">
    <location>
        <begin position="329"/>
        <end position="352"/>
    </location>
</feature>
<dbReference type="Proteomes" id="UP000308978">
    <property type="component" value="Unassembled WGS sequence"/>
</dbReference>
<comment type="caution">
    <text evidence="4">The sequence shown here is derived from an EMBL/GenBank/DDBJ whole genome shotgun (WGS) entry which is preliminary data.</text>
</comment>
<feature type="transmembrane region" description="Helical" evidence="1">
    <location>
        <begin position="144"/>
        <end position="168"/>
    </location>
</feature>
<evidence type="ECO:0000313" key="4">
    <source>
        <dbReference type="EMBL" id="THG38942.1"/>
    </source>
</evidence>